<feature type="transmembrane region" description="Helical" evidence="1">
    <location>
        <begin position="102"/>
        <end position="123"/>
    </location>
</feature>
<feature type="transmembrane region" description="Helical" evidence="1">
    <location>
        <begin position="76"/>
        <end position="96"/>
    </location>
</feature>
<feature type="transmembrane region" description="Helical" evidence="1">
    <location>
        <begin position="306"/>
        <end position="327"/>
    </location>
</feature>
<organism evidence="2 3">
    <name type="scientific">Salibacterium salarium</name>
    <dbReference type="NCBI Taxonomy" id="284579"/>
    <lineage>
        <taxon>Bacteria</taxon>
        <taxon>Bacillati</taxon>
        <taxon>Bacillota</taxon>
        <taxon>Bacilli</taxon>
        <taxon>Bacillales</taxon>
        <taxon>Bacillaceae</taxon>
    </lineage>
</organism>
<keyword evidence="1" id="KW-0472">Membrane</keyword>
<reference evidence="2 3" key="1">
    <citation type="submission" date="2018-10" db="EMBL/GenBank/DDBJ databases">
        <title>Draft genome sequence of Bacillus salarius IM0101, isolated from a hypersaline soil in Inner Mongolia, China.</title>
        <authorList>
            <person name="Yamprayoonswat W."/>
            <person name="Boonvisut S."/>
            <person name="Jumpathong W."/>
            <person name="Sittihan S."/>
            <person name="Ruangsuj P."/>
            <person name="Wanthongcharoen S."/>
            <person name="Thongpramul N."/>
            <person name="Pimmason S."/>
            <person name="Yu B."/>
            <person name="Yasawong M."/>
        </authorList>
    </citation>
    <scope>NUCLEOTIDE SEQUENCE [LARGE SCALE GENOMIC DNA]</scope>
    <source>
        <strain evidence="2 3">IM0101</strain>
    </source>
</reference>
<keyword evidence="1" id="KW-1133">Transmembrane helix</keyword>
<feature type="transmembrane region" description="Helical" evidence="1">
    <location>
        <begin position="167"/>
        <end position="186"/>
    </location>
</feature>
<dbReference type="EMBL" id="RBVX01000033">
    <property type="protein sequence ID" value="RSL30706.1"/>
    <property type="molecule type" value="Genomic_DNA"/>
</dbReference>
<feature type="transmembrane region" description="Helical" evidence="1">
    <location>
        <begin position="266"/>
        <end position="286"/>
    </location>
</feature>
<name>A0A428MX86_9BACI</name>
<dbReference type="RefSeq" id="WP_125560127.1">
    <property type="nucleotide sequence ID" value="NZ_RBVX01000033.1"/>
</dbReference>
<feature type="transmembrane region" description="Helical" evidence="1">
    <location>
        <begin position="12"/>
        <end position="32"/>
    </location>
</feature>
<evidence type="ECO:0000256" key="1">
    <source>
        <dbReference type="SAM" id="Phobius"/>
    </source>
</evidence>
<feature type="transmembrane region" description="Helical" evidence="1">
    <location>
        <begin position="232"/>
        <end position="254"/>
    </location>
</feature>
<protein>
    <recommendedName>
        <fullName evidence="4">Voltage-dependent anion channel</fullName>
    </recommendedName>
</protein>
<dbReference type="Proteomes" id="UP000275076">
    <property type="component" value="Unassembled WGS sequence"/>
</dbReference>
<keyword evidence="1" id="KW-0812">Transmembrane</keyword>
<feature type="transmembrane region" description="Helical" evidence="1">
    <location>
        <begin position="38"/>
        <end position="55"/>
    </location>
</feature>
<evidence type="ECO:0008006" key="4">
    <source>
        <dbReference type="Google" id="ProtNLM"/>
    </source>
</evidence>
<proteinExistence type="predicted"/>
<evidence type="ECO:0000313" key="3">
    <source>
        <dbReference type="Proteomes" id="UP000275076"/>
    </source>
</evidence>
<comment type="caution">
    <text evidence="2">The sequence shown here is derived from an EMBL/GenBank/DDBJ whole genome shotgun (WGS) entry which is preliminary data.</text>
</comment>
<gene>
    <name evidence="2" type="ORF">D7Z54_24730</name>
</gene>
<sequence length="342" mass="38995">MKNLKIMNPAAGAIVMALGIFLYAAIEAFPFLDQGLGKILTILLALIGIVIYTSLTRQFLHKDFLVPFLNNPVNSFVMGAWIAGVSVLCNVIIKYFPGMTAFIQGVAIVNTCCWVFFLGFCVYNFKQLLKWPTSYSIHGVILLSTVATQSLIIVWVEILPFLSKDTLVVPVMYLGLIFYLCGIFLIGTRYGKEKQWTLIEDWTNTNCIIHGALSITGLAIVSSQLMSSLVVMIFWMIVFTLLVIVEIVEITRAVKRISEYGWRRGIFTYHISQWSRNFTFGMFYAFTMTMHENSYYMSSLYDFHDTFLTLWAWIVLLALLGEIGLWLKSNWQWMKGKKESTA</sequence>
<keyword evidence="3" id="KW-1185">Reference proteome</keyword>
<dbReference type="AlphaFoldDB" id="A0A428MX86"/>
<accession>A0A428MX86</accession>
<feature type="transmembrane region" description="Helical" evidence="1">
    <location>
        <begin position="135"/>
        <end position="155"/>
    </location>
</feature>
<evidence type="ECO:0000313" key="2">
    <source>
        <dbReference type="EMBL" id="RSL30706.1"/>
    </source>
</evidence>
<dbReference type="OrthoDB" id="2734473at2"/>